<feature type="compositionally biased region" description="Basic and acidic residues" evidence="6">
    <location>
        <begin position="85"/>
        <end position="112"/>
    </location>
</feature>
<evidence type="ECO:0000256" key="1">
    <source>
        <dbReference type="ARBA" id="ARBA00004123"/>
    </source>
</evidence>
<feature type="region of interest" description="Disordered" evidence="6">
    <location>
        <begin position="83"/>
        <end position="157"/>
    </location>
</feature>
<dbReference type="GO" id="GO:0008270">
    <property type="term" value="F:zinc ion binding"/>
    <property type="evidence" value="ECO:0007669"/>
    <property type="project" value="UniProtKB-KW"/>
</dbReference>
<sequence length="437" mass="46493">MGRKKKKQMKPWCWYCNRDFDDEKILIQHQKAKHFKCHICHKKLYTGPGLAIHCMQVHKETIDSVPNAIPGRTDIELEIYGMEGIPDKDMQDRRRVLEQKSHAESQKKKQNQDDSDEEDDEDEDEAGPSSFQQPAAQPQAAYMPPMHPGPQAQGMLPAGYPGMPPMLTGVPPMIPGMPPVMPGMPPGMMPMGGMMPPGPAMPPMMPGMPPGMPPHVARPGMPPMAPAAPVTAPGIASRPAVPPTQSTASKPLFPSAVQAQQTVSGPSSTTSDSPKVTFPAYTQPSSTPPVAASSSTVAKPPATVTSKPATLTTLSATSKLMHPDEDISLEERRAQLPRYQRLIPRPGQTAAVAASAPPSGAVGGMIPAQRVIPPQQPGIRHPIHGQYGGPPQGIPGYMAGGMPPYGQSAPMVPSYQAGPPGPPMGIRPPVMSPGSRY</sequence>
<dbReference type="GO" id="GO:0007094">
    <property type="term" value="P:mitotic spindle assembly checkpoint signaling"/>
    <property type="evidence" value="ECO:0007669"/>
    <property type="project" value="TreeGrafter"/>
</dbReference>
<accession>A0A8C1NVF3</accession>
<keyword evidence="9" id="KW-1185">Reference proteome</keyword>
<dbReference type="InterPro" id="IPR013087">
    <property type="entry name" value="Znf_C2H2_type"/>
</dbReference>
<dbReference type="PANTHER" id="PTHR23215">
    <property type="entry name" value="ZINC FINGER PROTEIN 207"/>
    <property type="match status" value="1"/>
</dbReference>
<evidence type="ECO:0000313" key="8">
    <source>
        <dbReference type="Ensembl" id="ENSCCRP00010098223.1"/>
    </source>
</evidence>
<evidence type="ECO:0000256" key="4">
    <source>
        <dbReference type="ARBA" id="ARBA00022833"/>
    </source>
</evidence>
<evidence type="ECO:0000256" key="2">
    <source>
        <dbReference type="ARBA" id="ARBA00022723"/>
    </source>
</evidence>
<keyword evidence="4" id="KW-0862">Zinc</keyword>
<dbReference type="AlphaFoldDB" id="A0A8C1NVF3"/>
<dbReference type="GO" id="GO:1990047">
    <property type="term" value="C:spindle matrix"/>
    <property type="evidence" value="ECO:0007669"/>
    <property type="project" value="TreeGrafter"/>
</dbReference>
<dbReference type="PANTHER" id="PTHR23215:SF0">
    <property type="entry name" value="BUB3-INTERACTING AND GLEBS MOTIF-CONTAINING PROTEIN ZNF207"/>
    <property type="match status" value="1"/>
</dbReference>
<dbReference type="Proteomes" id="UP000694427">
    <property type="component" value="Unplaced"/>
</dbReference>
<name>A0A8C1NVF3_CYPCA</name>
<evidence type="ECO:0000256" key="6">
    <source>
        <dbReference type="SAM" id="MobiDB-lite"/>
    </source>
</evidence>
<feature type="domain" description="C2H2-type" evidence="7">
    <location>
        <begin position="13"/>
        <end position="34"/>
    </location>
</feature>
<dbReference type="Ensembl" id="ENSCCRT00010108946.1">
    <property type="protein sequence ID" value="ENSCCRP00010098223.1"/>
    <property type="gene ID" value="ENSCCRG00010042703.1"/>
</dbReference>
<keyword evidence="2" id="KW-0479">Metal-binding</keyword>
<dbReference type="GO" id="GO:0008017">
    <property type="term" value="F:microtubule binding"/>
    <property type="evidence" value="ECO:0007669"/>
    <property type="project" value="TreeGrafter"/>
</dbReference>
<keyword evidence="3" id="KW-0863">Zinc-finger</keyword>
<dbReference type="GO" id="GO:0000776">
    <property type="term" value="C:kinetochore"/>
    <property type="evidence" value="ECO:0007669"/>
    <property type="project" value="TreeGrafter"/>
</dbReference>
<comment type="subcellular location">
    <subcellularLocation>
        <location evidence="1">Nucleus</location>
    </subcellularLocation>
</comment>
<dbReference type="PROSITE" id="PS00028">
    <property type="entry name" value="ZINC_FINGER_C2H2_1"/>
    <property type="match status" value="2"/>
</dbReference>
<evidence type="ECO:0000256" key="5">
    <source>
        <dbReference type="ARBA" id="ARBA00023242"/>
    </source>
</evidence>
<organism evidence="8 9">
    <name type="scientific">Cyprinus carpio</name>
    <name type="common">Common carp</name>
    <dbReference type="NCBI Taxonomy" id="7962"/>
    <lineage>
        <taxon>Eukaryota</taxon>
        <taxon>Metazoa</taxon>
        <taxon>Chordata</taxon>
        <taxon>Craniata</taxon>
        <taxon>Vertebrata</taxon>
        <taxon>Euteleostomi</taxon>
        <taxon>Actinopterygii</taxon>
        <taxon>Neopterygii</taxon>
        <taxon>Teleostei</taxon>
        <taxon>Ostariophysi</taxon>
        <taxon>Cypriniformes</taxon>
        <taxon>Cyprinidae</taxon>
        <taxon>Cyprininae</taxon>
        <taxon>Cyprinus</taxon>
    </lineage>
</organism>
<dbReference type="GO" id="GO:0008608">
    <property type="term" value="P:attachment of spindle microtubules to kinetochore"/>
    <property type="evidence" value="ECO:0007669"/>
    <property type="project" value="TreeGrafter"/>
</dbReference>
<protein>
    <submittedName>
        <fullName evidence="8">Zinc finger protein 207, b</fullName>
    </submittedName>
</protein>
<dbReference type="GO" id="GO:0090307">
    <property type="term" value="P:mitotic spindle assembly"/>
    <property type="evidence" value="ECO:0007669"/>
    <property type="project" value="TreeGrafter"/>
</dbReference>
<evidence type="ECO:0000259" key="7">
    <source>
        <dbReference type="PROSITE" id="PS00028"/>
    </source>
</evidence>
<reference evidence="8" key="2">
    <citation type="submission" date="2025-09" db="UniProtKB">
        <authorList>
            <consortium name="Ensembl"/>
        </authorList>
    </citation>
    <scope>IDENTIFICATION</scope>
</reference>
<feature type="compositionally biased region" description="Polar residues" evidence="6">
    <location>
        <begin position="257"/>
        <end position="274"/>
    </location>
</feature>
<dbReference type="GO" id="GO:0005634">
    <property type="term" value="C:nucleus"/>
    <property type="evidence" value="ECO:0007669"/>
    <property type="project" value="UniProtKB-SubCell"/>
</dbReference>
<feature type="compositionally biased region" description="Low complexity" evidence="6">
    <location>
        <begin position="132"/>
        <end position="144"/>
    </location>
</feature>
<evidence type="ECO:0000256" key="3">
    <source>
        <dbReference type="ARBA" id="ARBA00022771"/>
    </source>
</evidence>
<feature type="compositionally biased region" description="Low complexity" evidence="6">
    <location>
        <begin position="284"/>
        <end position="304"/>
    </location>
</feature>
<feature type="compositionally biased region" description="Acidic residues" evidence="6">
    <location>
        <begin position="113"/>
        <end position="126"/>
    </location>
</feature>
<keyword evidence="5" id="KW-0539">Nucleus</keyword>
<dbReference type="CDD" id="cd20908">
    <property type="entry name" value="SUF4-like"/>
    <property type="match status" value="1"/>
</dbReference>
<dbReference type="SMART" id="SM00355">
    <property type="entry name" value="ZnF_C2H2"/>
    <property type="match status" value="2"/>
</dbReference>
<proteinExistence type="predicted"/>
<feature type="domain" description="C2H2-type" evidence="7">
    <location>
        <begin position="37"/>
        <end position="58"/>
    </location>
</feature>
<reference evidence="8" key="1">
    <citation type="submission" date="2025-08" db="UniProtKB">
        <authorList>
            <consortium name="Ensembl"/>
        </authorList>
    </citation>
    <scope>IDENTIFICATION</scope>
</reference>
<feature type="region of interest" description="Disordered" evidence="6">
    <location>
        <begin position="257"/>
        <end position="304"/>
    </location>
</feature>
<evidence type="ECO:0000313" key="9">
    <source>
        <dbReference type="Proteomes" id="UP000694427"/>
    </source>
</evidence>